<keyword evidence="2" id="KW-1185">Reference proteome</keyword>
<protein>
    <submittedName>
        <fullName evidence="1">Uncharacterized protein</fullName>
    </submittedName>
</protein>
<proteinExistence type="predicted"/>
<organism evidence="1 2">
    <name type="scientific">Lasiosphaeria hispida</name>
    <dbReference type="NCBI Taxonomy" id="260671"/>
    <lineage>
        <taxon>Eukaryota</taxon>
        <taxon>Fungi</taxon>
        <taxon>Dikarya</taxon>
        <taxon>Ascomycota</taxon>
        <taxon>Pezizomycotina</taxon>
        <taxon>Sordariomycetes</taxon>
        <taxon>Sordariomycetidae</taxon>
        <taxon>Sordariales</taxon>
        <taxon>Lasiosphaeriaceae</taxon>
        <taxon>Lasiosphaeria</taxon>
    </lineage>
</organism>
<dbReference type="EMBL" id="JAUIQD010000002">
    <property type="protein sequence ID" value="KAK3359432.1"/>
    <property type="molecule type" value="Genomic_DNA"/>
</dbReference>
<evidence type="ECO:0000313" key="2">
    <source>
        <dbReference type="Proteomes" id="UP001275084"/>
    </source>
</evidence>
<gene>
    <name evidence="1" type="ORF">B0T25DRAFT_98332</name>
</gene>
<reference evidence="1" key="1">
    <citation type="journal article" date="2023" name="Mol. Phylogenet. Evol.">
        <title>Genome-scale phylogeny and comparative genomics of the fungal order Sordariales.</title>
        <authorList>
            <person name="Hensen N."/>
            <person name="Bonometti L."/>
            <person name="Westerberg I."/>
            <person name="Brannstrom I.O."/>
            <person name="Guillou S."/>
            <person name="Cros-Aarteil S."/>
            <person name="Calhoun S."/>
            <person name="Haridas S."/>
            <person name="Kuo A."/>
            <person name="Mondo S."/>
            <person name="Pangilinan J."/>
            <person name="Riley R."/>
            <person name="LaButti K."/>
            <person name="Andreopoulos B."/>
            <person name="Lipzen A."/>
            <person name="Chen C."/>
            <person name="Yan M."/>
            <person name="Daum C."/>
            <person name="Ng V."/>
            <person name="Clum A."/>
            <person name="Steindorff A."/>
            <person name="Ohm R.A."/>
            <person name="Martin F."/>
            <person name="Silar P."/>
            <person name="Natvig D.O."/>
            <person name="Lalanne C."/>
            <person name="Gautier V."/>
            <person name="Ament-Velasquez S.L."/>
            <person name="Kruys A."/>
            <person name="Hutchinson M.I."/>
            <person name="Powell A.J."/>
            <person name="Barry K."/>
            <person name="Miller A.N."/>
            <person name="Grigoriev I.V."/>
            <person name="Debuchy R."/>
            <person name="Gladieux P."/>
            <person name="Hiltunen Thoren M."/>
            <person name="Johannesson H."/>
        </authorList>
    </citation>
    <scope>NUCLEOTIDE SEQUENCE</scope>
    <source>
        <strain evidence="1">CBS 955.72</strain>
    </source>
</reference>
<evidence type="ECO:0000313" key="1">
    <source>
        <dbReference type="EMBL" id="KAK3359432.1"/>
    </source>
</evidence>
<dbReference type="Proteomes" id="UP001275084">
    <property type="component" value="Unassembled WGS sequence"/>
</dbReference>
<dbReference type="AlphaFoldDB" id="A0AAJ0HQK8"/>
<name>A0AAJ0HQK8_9PEZI</name>
<reference evidence="1" key="2">
    <citation type="submission" date="2023-06" db="EMBL/GenBank/DDBJ databases">
        <authorList>
            <consortium name="Lawrence Berkeley National Laboratory"/>
            <person name="Haridas S."/>
            <person name="Hensen N."/>
            <person name="Bonometti L."/>
            <person name="Westerberg I."/>
            <person name="Brannstrom I.O."/>
            <person name="Guillou S."/>
            <person name="Cros-Aarteil S."/>
            <person name="Calhoun S."/>
            <person name="Kuo A."/>
            <person name="Mondo S."/>
            <person name="Pangilinan J."/>
            <person name="Riley R."/>
            <person name="Labutti K."/>
            <person name="Andreopoulos B."/>
            <person name="Lipzen A."/>
            <person name="Chen C."/>
            <person name="Yanf M."/>
            <person name="Daum C."/>
            <person name="Ng V."/>
            <person name="Clum A."/>
            <person name="Steindorff A."/>
            <person name="Ohm R."/>
            <person name="Martin F."/>
            <person name="Silar P."/>
            <person name="Natvig D."/>
            <person name="Lalanne C."/>
            <person name="Gautier V."/>
            <person name="Ament-Velasquez S.L."/>
            <person name="Kruys A."/>
            <person name="Hutchinson M.I."/>
            <person name="Powell A.J."/>
            <person name="Barry K."/>
            <person name="Miller A.N."/>
            <person name="Grigoriev I.V."/>
            <person name="Debuchy R."/>
            <person name="Gladieux P."/>
            <person name="Thoren M.H."/>
            <person name="Johannesson H."/>
        </authorList>
    </citation>
    <scope>NUCLEOTIDE SEQUENCE</scope>
    <source>
        <strain evidence="1">CBS 955.72</strain>
    </source>
</reference>
<comment type="caution">
    <text evidence="1">The sequence shown here is derived from an EMBL/GenBank/DDBJ whole genome shotgun (WGS) entry which is preliminary data.</text>
</comment>
<accession>A0AAJ0HQK8</accession>
<sequence length="126" mass="14465">MCNYYYLHHHHMPPCNRDIDMVVHYVFCRRASTDASGSKQPCNKLQYDETQNIDYNDPCASGGCLASPDCSSGACRLAELNGRWKCCQCNRGGNEHRWCHHRMRGSPDTFCYHVCCARCQADPKKR</sequence>